<sequence length="151" mass="16195">MFSYKSLAGLFMTLSLAAANIDTPSGADMCESQGEGSCQFATFDITDNTGGICSTALTRQAVIYDHACNQIGWSSDFFNEGDSIDSQLPYTVSIINEDGGQTADCRMKYTISYSDGTYGYGMPSNGAWNSCDAESGKACSWYRTAFPCPGF</sequence>
<dbReference type="EMBL" id="JAPQKH010000003">
    <property type="protein sequence ID" value="KAJ5108791.1"/>
    <property type="molecule type" value="Genomic_DNA"/>
</dbReference>
<comment type="caution">
    <text evidence="2">The sequence shown here is derived from an EMBL/GenBank/DDBJ whole genome shotgun (WGS) entry which is preliminary data.</text>
</comment>
<reference evidence="2" key="2">
    <citation type="journal article" date="2023" name="IMA Fungus">
        <title>Comparative genomic study of the Penicillium genus elucidates a diverse pangenome and 15 lateral gene transfer events.</title>
        <authorList>
            <person name="Petersen C."/>
            <person name="Sorensen T."/>
            <person name="Nielsen M.R."/>
            <person name="Sondergaard T.E."/>
            <person name="Sorensen J.L."/>
            <person name="Fitzpatrick D.A."/>
            <person name="Frisvad J.C."/>
            <person name="Nielsen K.L."/>
        </authorList>
    </citation>
    <scope>NUCLEOTIDE SEQUENCE</scope>
    <source>
        <strain evidence="2">IBT 30069</strain>
    </source>
</reference>
<evidence type="ECO:0000313" key="2">
    <source>
        <dbReference type="EMBL" id="KAJ5108791.1"/>
    </source>
</evidence>
<protein>
    <submittedName>
        <fullName evidence="2">Uncharacterized protein</fullName>
    </submittedName>
</protein>
<evidence type="ECO:0000313" key="3">
    <source>
        <dbReference type="Proteomes" id="UP001149165"/>
    </source>
</evidence>
<evidence type="ECO:0000256" key="1">
    <source>
        <dbReference type="SAM" id="SignalP"/>
    </source>
</evidence>
<keyword evidence="1" id="KW-0732">Signal</keyword>
<keyword evidence="3" id="KW-1185">Reference proteome</keyword>
<accession>A0A9W9FYE2</accession>
<name>A0A9W9FYE2_9EURO</name>
<gene>
    <name evidence="2" type="ORF">N7456_005466</name>
</gene>
<dbReference type="Proteomes" id="UP001149165">
    <property type="component" value="Unassembled WGS sequence"/>
</dbReference>
<feature type="chain" id="PRO_5040940209" evidence="1">
    <location>
        <begin position="20"/>
        <end position="151"/>
    </location>
</feature>
<proteinExistence type="predicted"/>
<organism evidence="2 3">
    <name type="scientific">Penicillium angulare</name>
    <dbReference type="NCBI Taxonomy" id="116970"/>
    <lineage>
        <taxon>Eukaryota</taxon>
        <taxon>Fungi</taxon>
        <taxon>Dikarya</taxon>
        <taxon>Ascomycota</taxon>
        <taxon>Pezizomycotina</taxon>
        <taxon>Eurotiomycetes</taxon>
        <taxon>Eurotiomycetidae</taxon>
        <taxon>Eurotiales</taxon>
        <taxon>Aspergillaceae</taxon>
        <taxon>Penicillium</taxon>
    </lineage>
</organism>
<reference evidence="2" key="1">
    <citation type="submission" date="2022-11" db="EMBL/GenBank/DDBJ databases">
        <authorList>
            <person name="Petersen C."/>
        </authorList>
    </citation>
    <scope>NUCLEOTIDE SEQUENCE</scope>
    <source>
        <strain evidence="2">IBT 30069</strain>
    </source>
</reference>
<dbReference type="OrthoDB" id="4399777at2759"/>
<dbReference type="AlphaFoldDB" id="A0A9W9FYE2"/>
<feature type="signal peptide" evidence="1">
    <location>
        <begin position="1"/>
        <end position="19"/>
    </location>
</feature>